<reference evidence="5" key="1">
    <citation type="journal article" date="2019" name="Int. J. Syst. Evol. Microbiol.">
        <title>The Global Catalogue of Microorganisms (GCM) 10K type strain sequencing project: providing services to taxonomists for standard genome sequencing and annotation.</title>
        <authorList>
            <consortium name="The Broad Institute Genomics Platform"/>
            <consortium name="The Broad Institute Genome Sequencing Center for Infectious Disease"/>
            <person name="Wu L."/>
            <person name="Ma J."/>
        </authorList>
    </citation>
    <scope>NUCLEOTIDE SEQUENCE [LARGE SCALE GENOMIC DNA]</scope>
    <source>
        <strain evidence="5">JCM 10425</strain>
    </source>
</reference>
<name>A0ABP3DS56_9ACTN</name>
<dbReference type="GO" id="GO:0016787">
    <property type="term" value="F:hydrolase activity"/>
    <property type="evidence" value="ECO:0007669"/>
    <property type="project" value="UniProtKB-KW"/>
</dbReference>
<dbReference type="Pfam" id="PF12146">
    <property type="entry name" value="Hydrolase_4"/>
    <property type="match status" value="1"/>
</dbReference>
<proteinExistence type="inferred from homology"/>
<accession>A0ABP3DS56</accession>
<dbReference type="Gene3D" id="3.40.50.1820">
    <property type="entry name" value="alpha/beta hydrolase"/>
    <property type="match status" value="1"/>
</dbReference>
<evidence type="ECO:0000259" key="3">
    <source>
        <dbReference type="Pfam" id="PF12146"/>
    </source>
</evidence>
<sequence>MPPTDVTFRSYDGTRLAGTLVAPPGAGRSAVLVHGGGVTRTEGGFYVRLADALAAAGIASLRFDLRGHGDSGGRQEDLTLSAAANDVRAAVEEMAAPVTVIGTSFSGGICALVAAAGKPALRSLVLFNPLLDYKRRFVDEKPYWSADHLDPAFADELDQRGYLEHSPTFRLGRAMLNEVFHVSARAALRRITVPTLLVHGTKDTFIRVDSSREAVGQLPAEGTLIEVEGAQHGFAVHDDPAYAEPQTRAWQNLVIRETTEWITRH</sequence>
<dbReference type="EMBL" id="BAAAGX010000009">
    <property type="protein sequence ID" value="GAA0237864.1"/>
    <property type="molecule type" value="Genomic_DNA"/>
</dbReference>
<keyword evidence="2 4" id="KW-0378">Hydrolase</keyword>
<evidence type="ECO:0000313" key="4">
    <source>
        <dbReference type="EMBL" id="GAA0237864.1"/>
    </source>
</evidence>
<comment type="similarity">
    <text evidence="1">Belongs to the AB hydrolase superfamily.</text>
</comment>
<dbReference type="InterPro" id="IPR022742">
    <property type="entry name" value="Hydrolase_4"/>
</dbReference>
<dbReference type="PANTHER" id="PTHR22946">
    <property type="entry name" value="DIENELACTONE HYDROLASE DOMAIN-CONTAINING PROTEIN-RELATED"/>
    <property type="match status" value="1"/>
</dbReference>
<feature type="domain" description="Serine aminopeptidase S33" evidence="3">
    <location>
        <begin position="31"/>
        <end position="234"/>
    </location>
</feature>
<comment type="caution">
    <text evidence="4">The sequence shown here is derived from an EMBL/GenBank/DDBJ whole genome shotgun (WGS) entry which is preliminary data.</text>
</comment>
<evidence type="ECO:0000313" key="5">
    <source>
        <dbReference type="Proteomes" id="UP001500967"/>
    </source>
</evidence>
<dbReference type="Proteomes" id="UP001500967">
    <property type="component" value="Unassembled WGS sequence"/>
</dbReference>
<organism evidence="4 5">
    <name type="scientific">Cryptosporangium japonicum</name>
    <dbReference type="NCBI Taxonomy" id="80872"/>
    <lineage>
        <taxon>Bacteria</taxon>
        <taxon>Bacillati</taxon>
        <taxon>Actinomycetota</taxon>
        <taxon>Actinomycetes</taxon>
        <taxon>Cryptosporangiales</taxon>
        <taxon>Cryptosporangiaceae</taxon>
        <taxon>Cryptosporangium</taxon>
    </lineage>
</organism>
<dbReference type="InterPro" id="IPR029058">
    <property type="entry name" value="AB_hydrolase_fold"/>
</dbReference>
<protein>
    <submittedName>
        <fullName evidence="4">Alpha/beta fold hydrolase</fullName>
    </submittedName>
</protein>
<gene>
    <name evidence="4" type="ORF">GCM10009539_23920</name>
</gene>
<dbReference type="PANTHER" id="PTHR22946:SF9">
    <property type="entry name" value="POLYKETIDE TRANSFERASE AF380"/>
    <property type="match status" value="1"/>
</dbReference>
<dbReference type="SUPFAM" id="SSF53474">
    <property type="entry name" value="alpha/beta-Hydrolases"/>
    <property type="match status" value="1"/>
</dbReference>
<dbReference type="RefSeq" id="WP_344648838.1">
    <property type="nucleotide sequence ID" value="NZ_BAAAGX010000009.1"/>
</dbReference>
<keyword evidence="5" id="KW-1185">Reference proteome</keyword>
<evidence type="ECO:0000256" key="2">
    <source>
        <dbReference type="ARBA" id="ARBA00022801"/>
    </source>
</evidence>
<evidence type="ECO:0000256" key="1">
    <source>
        <dbReference type="ARBA" id="ARBA00008645"/>
    </source>
</evidence>
<dbReference type="InterPro" id="IPR050261">
    <property type="entry name" value="FrsA_esterase"/>
</dbReference>